<feature type="region of interest" description="Disordered" evidence="1">
    <location>
        <begin position="45"/>
        <end position="122"/>
    </location>
</feature>
<protein>
    <recommendedName>
        <fullName evidence="4">YtxH domain-containing protein</fullName>
    </recommendedName>
</protein>
<evidence type="ECO:0000313" key="3">
    <source>
        <dbReference type="Proteomes" id="UP001208017"/>
    </source>
</evidence>
<proteinExistence type="predicted"/>
<evidence type="ECO:0000256" key="1">
    <source>
        <dbReference type="SAM" id="MobiDB-lite"/>
    </source>
</evidence>
<dbReference type="RefSeq" id="WP_267152135.1">
    <property type="nucleotide sequence ID" value="NZ_JAPMLT010000007.1"/>
</dbReference>
<dbReference type="Proteomes" id="UP001208017">
    <property type="component" value="Unassembled WGS sequence"/>
</dbReference>
<accession>A0ABT3X809</accession>
<reference evidence="2 3" key="1">
    <citation type="submission" date="2022-11" db="EMBL/GenBank/DDBJ databases">
        <title>Study of microbial diversity in lake waters.</title>
        <authorList>
            <person name="Zhang J."/>
        </authorList>
    </citation>
    <scope>NUCLEOTIDE SEQUENCE [LARGE SCALE GENOMIC DNA]</scope>
    <source>
        <strain evidence="2 3">DT12</strain>
    </source>
</reference>
<comment type="caution">
    <text evidence="2">The sequence shown here is derived from an EMBL/GenBank/DDBJ whole genome shotgun (WGS) entry which is preliminary data.</text>
</comment>
<dbReference type="EMBL" id="JAPMLT010000007">
    <property type="protein sequence ID" value="MCX7570889.1"/>
    <property type="molecule type" value="Genomic_DNA"/>
</dbReference>
<sequence>MKKRSSRANPLGLALTVAGVVLALSPDARRAAKRALSSGATRLLGSVDGGRLAQGMRRDSRPASQAKAHTLLTGSGPAAQKPSEPDTQFLQSVVEPNGDMITRPADRPDLGENGISDESLLH</sequence>
<evidence type="ECO:0000313" key="2">
    <source>
        <dbReference type="EMBL" id="MCX7570889.1"/>
    </source>
</evidence>
<gene>
    <name evidence="2" type="ORF">OS242_13130</name>
</gene>
<name>A0ABT3X809_9BACL</name>
<keyword evidence="3" id="KW-1185">Reference proteome</keyword>
<organism evidence="2 3">
    <name type="scientific">Tumebacillus lacus</name>
    <dbReference type="NCBI Taxonomy" id="2995335"/>
    <lineage>
        <taxon>Bacteria</taxon>
        <taxon>Bacillati</taxon>
        <taxon>Bacillota</taxon>
        <taxon>Bacilli</taxon>
        <taxon>Bacillales</taxon>
        <taxon>Alicyclobacillaceae</taxon>
        <taxon>Tumebacillus</taxon>
    </lineage>
</organism>
<evidence type="ECO:0008006" key="4">
    <source>
        <dbReference type="Google" id="ProtNLM"/>
    </source>
</evidence>